<reference evidence="7 8" key="1">
    <citation type="journal article" date="2017" name="G3 (Bethesda)">
        <title>The Physical Genome Mapping of Anopheles albimanus Corrected Scaffold Misassemblies and Identified Interarm Rearrangements in Genus Anopheles.</title>
        <authorList>
            <person name="Artemov G.N."/>
            <person name="Peery A.N."/>
            <person name="Jiang X."/>
            <person name="Tu Z."/>
            <person name="Stegniy V.N."/>
            <person name="Sharakhova M.V."/>
            <person name="Sharakhov I.V."/>
        </authorList>
    </citation>
    <scope>NUCLEOTIDE SEQUENCE [LARGE SCALE GENOMIC DNA]</scope>
    <source>
        <strain evidence="7 8">ALBI9_A</strain>
    </source>
</reference>
<dbReference type="Pfam" id="PF15982">
    <property type="entry name" value="TMEM135_C_rich"/>
    <property type="match status" value="1"/>
</dbReference>
<evidence type="ECO:0000256" key="3">
    <source>
        <dbReference type="ARBA" id="ARBA00022692"/>
    </source>
</evidence>
<keyword evidence="8" id="KW-1185">Reference proteome</keyword>
<dbReference type="AlphaFoldDB" id="A0A182FHE7"/>
<evidence type="ECO:0000313" key="8">
    <source>
        <dbReference type="Proteomes" id="UP000069272"/>
    </source>
</evidence>
<dbReference type="InterPro" id="IPR031926">
    <property type="entry name" value="TMEM135_N"/>
</dbReference>
<organism evidence="7 8">
    <name type="scientific">Anopheles albimanus</name>
    <name type="common">New world malaria mosquito</name>
    <dbReference type="NCBI Taxonomy" id="7167"/>
    <lineage>
        <taxon>Eukaryota</taxon>
        <taxon>Metazoa</taxon>
        <taxon>Ecdysozoa</taxon>
        <taxon>Arthropoda</taxon>
        <taxon>Hexapoda</taxon>
        <taxon>Insecta</taxon>
        <taxon>Pterygota</taxon>
        <taxon>Neoptera</taxon>
        <taxon>Endopterygota</taxon>
        <taxon>Diptera</taxon>
        <taxon>Nematocera</taxon>
        <taxon>Culicoidea</taxon>
        <taxon>Culicidae</taxon>
        <taxon>Anophelinae</taxon>
        <taxon>Anopheles</taxon>
    </lineage>
</organism>
<name>A0A182FHE7_ANOAL</name>
<evidence type="ECO:0000256" key="1">
    <source>
        <dbReference type="ARBA" id="ARBA00004127"/>
    </source>
</evidence>
<dbReference type="EnsemblMetazoa" id="AALB005941-RA">
    <property type="protein sequence ID" value="AALB005941-PA"/>
    <property type="gene ID" value="AALB005941"/>
</dbReference>
<evidence type="ECO:0000256" key="5">
    <source>
        <dbReference type="ARBA" id="ARBA00023136"/>
    </source>
</evidence>
<dbReference type="Proteomes" id="UP000069272">
    <property type="component" value="Chromosome 3L"/>
</dbReference>
<dbReference type="VEuPathDB" id="VectorBase:AALB20_029504"/>
<feature type="domain" description="Transmembrane protein 135 N-terminal" evidence="6">
    <location>
        <begin position="11"/>
        <end position="143"/>
    </location>
</feature>
<sequence>MQVLSKMTSVPVTCIEYAHPWTTSCTVATAELMIIGVQYCLRIYAAVYALSLVMRGRIPTMAELKKTIRGWLQSTAFLTTNAYSYMMLTCMVRRLLGSFNFYTVSYLPAFLAAFVSIMVERSSRRGLLALYVSNVATETLWNILQSRGVVRSIPHGEMIIFGLSTSLLMYCYRRNRQKDYRDSMFDVVRFAIGDSEVMKGDIGVPPTAVIDAENTRAERSTTAAARKPTSPYPFIQAVLRAYVQLTGRLKALGKHKLCRHRHSCLYDTLSSGVRMFSMGLGIQVVMKLVLQLRKFITRPALIRKTFLNKEIARLGLFLGGFTSIYKITYNWGIEQGYLPKVPGFTVLLYSASTALLFHAATIEPKNLRPSYWKFLHSISGGRICIMDRSSFDVYGLDTTGQIRMMMNLCKTEPILQGRLS</sequence>
<keyword evidence="3" id="KW-0812">Transmembrane</keyword>
<comment type="similarity">
    <text evidence="2">Belongs to the TMEM135 family.</text>
</comment>
<dbReference type="InterPro" id="IPR026749">
    <property type="entry name" value="Tmem135"/>
</dbReference>
<dbReference type="GO" id="GO:0012505">
    <property type="term" value="C:endomembrane system"/>
    <property type="evidence" value="ECO:0007669"/>
    <property type="project" value="UniProtKB-SubCell"/>
</dbReference>
<reference evidence="7" key="2">
    <citation type="submission" date="2022-08" db="UniProtKB">
        <authorList>
            <consortium name="EnsemblMetazoa"/>
        </authorList>
    </citation>
    <scope>IDENTIFICATION</scope>
    <source>
        <strain evidence="7">STECLA/ALBI9_A</strain>
    </source>
</reference>
<proteinExistence type="inferred from homology"/>
<dbReference type="PANTHER" id="PTHR12459:SF15">
    <property type="entry name" value="TRANSMEMBRANE PROTEIN 135"/>
    <property type="match status" value="1"/>
</dbReference>
<accession>A0A182FHE7</accession>
<keyword evidence="4" id="KW-1133">Transmembrane helix</keyword>
<comment type="subcellular location">
    <subcellularLocation>
        <location evidence="1">Endomembrane system</location>
        <topology evidence="1">Multi-pass membrane protein</topology>
    </subcellularLocation>
</comment>
<protein>
    <recommendedName>
        <fullName evidence="6">Transmembrane protein 135 N-terminal domain-containing protein</fullName>
    </recommendedName>
</protein>
<evidence type="ECO:0000259" key="6">
    <source>
        <dbReference type="Pfam" id="PF15982"/>
    </source>
</evidence>
<evidence type="ECO:0000256" key="2">
    <source>
        <dbReference type="ARBA" id="ARBA00008924"/>
    </source>
</evidence>
<keyword evidence="5" id="KW-0472">Membrane</keyword>
<dbReference type="VEuPathDB" id="VectorBase:AALB005941"/>
<evidence type="ECO:0000313" key="7">
    <source>
        <dbReference type="EnsemblMetazoa" id="AALB005941-PA"/>
    </source>
</evidence>
<dbReference type="PANTHER" id="PTHR12459">
    <property type="entry name" value="TRANSMEMBRANE PROTEIN 135-RELATED"/>
    <property type="match status" value="1"/>
</dbReference>
<evidence type="ECO:0000256" key="4">
    <source>
        <dbReference type="ARBA" id="ARBA00022989"/>
    </source>
</evidence>